<comment type="caution">
    <text evidence="1">The sequence shown here is derived from an EMBL/GenBank/DDBJ whole genome shotgun (WGS) entry which is preliminary data.</text>
</comment>
<feature type="non-terminal residue" evidence="1">
    <location>
        <position position="133"/>
    </location>
</feature>
<proteinExistence type="predicted"/>
<gene>
    <name evidence="1" type="ORF">DCAF_LOCUS25962</name>
</gene>
<dbReference type="AlphaFoldDB" id="A0AAV1SNX5"/>
<keyword evidence="2" id="KW-1185">Reference proteome</keyword>
<sequence length="133" mass="15448">MGQKIEGEHTSLLLPILAILIKARLNKSIAEDGLIKSKEDLYATLKFSPMKHKKKATRKKYMNKSNGIILTNGSFDFEEYATDKEIKKLISKLNREYMDSENKTYDDRGNLNNKTHQTKDHIMQYRSLVLKKL</sequence>
<dbReference type="EMBL" id="CAWUPB010001196">
    <property type="protein sequence ID" value="CAK7355702.1"/>
    <property type="molecule type" value="Genomic_DNA"/>
</dbReference>
<evidence type="ECO:0000313" key="2">
    <source>
        <dbReference type="Proteomes" id="UP001314170"/>
    </source>
</evidence>
<evidence type="ECO:0000313" key="1">
    <source>
        <dbReference type="EMBL" id="CAK7355702.1"/>
    </source>
</evidence>
<protein>
    <submittedName>
        <fullName evidence="1">Uncharacterized protein</fullName>
    </submittedName>
</protein>
<name>A0AAV1SNX5_9ROSI</name>
<reference evidence="1 2" key="1">
    <citation type="submission" date="2024-01" db="EMBL/GenBank/DDBJ databases">
        <authorList>
            <person name="Waweru B."/>
        </authorList>
    </citation>
    <scope>NUCLEOTIDE SEQUENCE [LARGE SCALE GENOMIC DNA]</scope>
</reference>
<dbReference type="Proteomes" id="UP001314170">
    <property type="component" value="Unassembled WGS sequence"/>
</dbReference>
<organism evidence="1 2">
    <name type="scientific">Dovyalis caffra</name>
    <dbReference type="NCBI Taxonomy" id="77055"/>
    <lineage>
        <taxon>Eukaryota</taxon>
        <taxon>Viridiplantae</taxon>
        <taxon>Streptophyta</taxon>
        <taxon>Embryophyta</taxon>
        <taxon>Tracheophyta</taxon>
        <taxon>Spermatophyta</taxon>
        <taxon>Magnoliopsida</taxon>
        <taxon>eudicotyledons</taxon>
        <taxon>Gunneridae</taxon>
        <taxon>Pentapetalae</taxon>
        <taxon>rosids</taxon>
        <taxon>fabids</taxon>
        <taxon>Malpighiales</taxon>
        <taxon>Salicaceae</taxon>
        <taxon>Flacourtieae</taxon>
        <taxon>Dovyalis</taxon>
    </lineage>
</organism>
<accession>A0AAV1SNX5</accession>